<protein>
    <recommendedName>
        <fullName evidence="3">DDE Tnp4 domain-containing protein</fullName>
    </recommendedName>
</protein>
<name>A0A813WF05_9BILA</name>
<dbReference type="EMBL" id="CAJNOC010001344">
    <property type="protein sequence ID" value="CAF0856527.1"/>
    <property type="molecule type" value="Genomic_DNA"/>
</dbReference>
<comment type="caution">
    <text evidence="4">The sequence shown here is derived from an EMBL/GenBank/DDBJ whole genome shotgun (WGS) entry which is preliminary data.</text>
</comment>
<organism evidence="4 5">
    <name type="scientific">Brachionus calyciflorus</name>
    <dbReference type="NCBI Taxonomy" id="104777"/>
    <lineage>
        <taxon>Eukaryota</taxon>
        <taxon>Metazoa</taxon>
        <taxon>Spiralia</taxon>
        <taxon>Gnathifera</taxon>
        <taxon>Rotifera</taxon>
        <taxon>Eurotatoria</taxon>
        <taxon>Monogononta</taxon>
        <taxon>Pseudotrocha</taxon>
        <taxon>Ploima</taxon>
        <taxon>Brachionidae</taxon>
        <taxon>Brachionus</taxon>
    </lineage>
</organism>
<evidence type="ECO:0000313" key="5">
    <source>
        <dbReference type="Proteomes" id="UP000663879"/>
    </source>
</evidence>
<dbReference type="Proteomes" id="UP000663879">
    <property type="component" value="Unassembled WGS sequence"/>
</dbReference>
<proteinExistence type="predicted"/>
<evidence type="ECO:0000256" key="2">
    <source>
        <dbReference type="ARBA" id="ARBA00022723"/>
    </source>
</evidence>
<evidence type="ECO:0000313" key="4">
    <source>
        <dbReference type="EMBL" id="CAF0856527.1"/>
    </source>
</evidence>
<evidence type="ECO:0000259" key="3">
    <source>
        <dbReference type="Pfam" id="PF13359"/>
    </source>
</evidence>
<accession>A0A813WF05</accession>
<keyword evidence="5" id="KW-1185">Reference proteome</keyword>
<dbReference type="Pfam" id="PF13359">
    <property type="entry name" value="DDE_Tnp_4"/>
    <property type="match status" value="1"/>
</dbReference>
<reference evidence="4" key="1">
    <citation type="submission" date="2021-02" db="EMBL/GenBank/DDBJ databases">
        <authorList>
            <person name="Nowell W R."/>
        </authorList>
    </citation>
    <scope>NUCLEOTIDE SEQUENCE</scope>
    <source>
        <strain evidence="4">Ploen Becks lab</strain>
    </source>
</reference>
<keyword evidence="2" id="KW-0479">Metal-binding</keyword>
<feature type="domain" description="DDE Tnp4" evidence="3">
    <location>
        <begin position="116"/>
        <end position="259"/>
    </location>
</feature>
<dbReference type="GO" id="GO:0046872">
    <property type="term" value="F:metal ion binding"/>
    <property type="evidence" value="ECO:0007669"/>
    <property type="project" value="UniProtKB-KW"/>
</dbReference>
<comment type="cofactor">
    <cofactor evidence="1">
        <name>a divalent metal cation</name>
        <dbReference type="ChEBI" id="CHEBI:60240"/>
    </cofactor>
</comment>
<dbReference type="AlphaFoldDB" id="A0A813WF05"/>
<sequence length="423" mass="48617">MSSAKILTSTRNYLNEISRPSSSNINIEHVAYSSICDSDDKCLRIKEFEIRYNFSNNSFEKNLPIIFGSFGKSTSGFYPPNGEFIESSQENYSFYDEMAIICDGTYTRLEKSSNNIICCPDGWIIHCYGPLQATENDASILKYILKIDNDLKDKLIPKKSVIFLDRGFRDILSLLKDYHKFDCKIPTCQQLEPKKDKPDSKSRQLTVKQTSDTKIVTKCRFMVEKQIGMLKNNKALDNIRNTEAGHIMIDYRICCSMINFDLKPSCPDGKNAEKIATKILIRSQKKENDLEFLLGKHLDTKSICPISFSEILDFQVSKRKSMKNNIFLGSYQFNQAKARPKTCHEIQENYPKPNLQNQDLLSSIPNNHNSITIPESKENEAWTSFQNKSLENNLQDFINHAPKWSATINIEILIMFILETRVP</sequence>
<dbReference type="InterPro" id="IPR027806">
    <property type="entry name" value="HARBI1_dom"/>
</dbReference>
<evidence type="ECO:0000256" key="1">
    <source>
        <dbReference type="ARBA" id="ARBA00001968"/>
    </source>
</evidence>
<gene>
    <name evidence="4" type="ORF">OXX778_LOCUS9222</name>
</gene>